<evidence type="ECO:0000259" key="3">
    <source>
        <dbReference type="SMART" id="SM00932"/>
    </source>
</evidence>
<dbReference type="PANTHER" id="PTHR11178:SF1">
    <property type="entry name" value="NFU1 IRON-SULFUR CLUSTER SCAFFOLD HOMOLOG, MITOCHONDRIAL"/>
    <property type="match status" value="1"/>
</dbReference>
<dbReference type="InterPro" id="IPR001075">
    <property type="entry name" value="NIF_FeS_clus_asmbl_NifU_C"/>
</dbReference>
<gene>
    <name evidence="4" type="ORF">JM658_00055</name>
</gene>
<name>A0ABS9IYF1_9FLAO</name>
<comment type="similarity">
    <text evidence="1">Belongs to the NifU family.</text>
</comment>
<dbReference type="PANTHER" id="PTHR11178">
    <property type="entry name" value="IRON-SULFUR CLUSTER SCAFFOLD PROTEIN NFU-RELATED"/>
    <property type="match status" value="1"/>
</dbReference>
<organism evidence="4 5">
    <name type="scientific">Joostella atrarenae</name>
    <dbReference type="NCBI Taxonomy" id="679257"/>
    <lineage>
        <taxon>Bacteria</taxon>
        <taxon>Pseudomonadati</taxon>
        <taxon>Bacteroidota</taxon>
        <taxon>Flavobacteriia</taxon>
        <taxon>Flavobacteriales</taxon>
        <taxon>Flavobacteriaceae</taxon>
        <taxon>Joostella</taxon>
    </lineage>
</organism>
<feature type="domain" description="Scaffold protein Nfu/NifU N-terminal" evidence="3">
    <location>
        <begin position="6"/>
        <end position="92"/>
    </location>
</feature>
<dbReference type="Proteomes" id="UP000829517">
    <property type="component" value="Unassembled WGS sequence"/>
</dbReference>
<comment type="caution">
    <text evidence="4">The sequence shown here is derived from an EMBL/GenBank/DDBJ whole genome shotgun (WGS) entry which is preliminary data.</text>
</comment>
<reference evidence="4 5" key="1">
    <citation type="submission" date="2021-01" db="EMBL/GenBank/DDBJ databases">
        <title>Genome sequencing of Joostella atrarenae M1-2 (= KCTC 23194).</title>
        <authorList>
            <person name="Zakaria M.R."/>
            <person name="Lam M.Q."/>
            <person name="Chong C.S."/>
        </authorList>
    </citation>
    <scope>NUCLEOTIDE SEQUENCE [LARGE SCALE GENOMIC DNA]</scope>
    <source>
        <strain evidence="4 5">M1-2</strain>
    </source>
</reference>
<dbReference type="Pfam" id="PF01106">
    <property type="entry name" value="NifU"/>
    <property type="match status" value="1"/>
</dbReference>
<feature type="region of interest" description="Disordered" evidence="2">
    <location>
        <begin position="203"/>
        <end position="226"/>
    </location>
</feature>
<keyword evidence="5" id="KW-1185">Reference proteome</keyword>
<dbReference type="Gene3D" id="3.30.300.130">
    <property type="entry name" value="Fe-S cluster assembly (FSCA)"/>
    <property type="match status" value="1"/>
</dbReference>
<dbReference type="SUPFAM" id="SSF110836">
    <property type="entry name" value="Hypothetical protein SAV1430"/>
    <property type="match status" value="2"/>
</dbReference>
<dbReference type="Gene3D" id="3.30.1370.70">
    <property type="entry name" value="Scaffold protein Nfu/NifU, N-terminal domain"/>
    <property type="match status" value="2"/>
</dbReference>
<dbReference type="Pfam" id="PF08712">
    <property type="entry name" value="Nfu_N"/>
    <property type="match status" value="2"/>
</dbReference>
<sequence>MEPYKIHIQTTNKPAIIKFEANKFLTRKQNYEFKNVDEAKNSPLAKQLFYLPFTKTVYISGNFVAIERYDIVAWPDVQDEVAAQIENYLNSGEPIIIEDDTTPSKVPVTVYAESTPNPAALKFVSNKKLALATYEFKNIEEAKDSPLATGLFHFPFVKEVFIDENYISVIKYDIAEWDDIVIELREYIRLHIEEGKEIIAEGAQQKTSNATTEATPQNNNKGIDTSNLDDTSKQIIDILEEYVKPAVASDGGNILFQSYEEDTKTVNVILQGACSGCPSSTFTLKNGIETMLKSMLEGKVNEVVAING</sequence>
<dbReference type="InterPro" id="IPR034904">
    <property type="entry name" value="FSCA_dom_sf"/>
</dbReference>
<dbReference type="InterPro" id="IPR036498">
    <property type="entry name" value="Nfu/NifU_N_sf"/>
</dbReference>
<evidence type="ECO:0000256" key="2">
    <source>
        <dbReference type="SAM" id="MobiDB-lite"/>
    </source>
</evidence>
<feature type="compositionally biased region" description="Polar residues" evidence="2">
    <location>
        <begin position="204"/>
        <end position="226"/>
    </location>
</feature>
<accession>A0ABS9IYF1</accession>
<dbReference type="RefSeq" id="WP_236957183.1">
    <property type="nucleotide sequence ID" value="NZ_JAETXX010000001.1"/>
</dbReference>
<dbReference type="EMBL" id="JAETXX010000001">
    <property type="protein sequence ID" value="MCF8713207.1"/>
    <property type="molecule type" value="Genomic_DNA"/>
</dbReference>
<evidence type="ECO:0000313" key="5">
    <source>
        <dbReference type="Proteomes" id="UP000829517"/>
    </source>
</evidence>
<evidence type="ECO:0000256" key="1">
    <source>
        <dbReference type="ARBA" id="ARBA00006420"/>
    </source>
</evidence>
<feature type="domain" description="Scaffold protein Nfu/NifU N-terminal" evidence="3">
    <location>
        <begin position="110"/>
        <end position="195"/>
    </location>
</feature>
<evidence type="ECO:0000313" key="4">
    <source>
        <dbReference type="EMBL" id="MCF8713207.1"/>
    </source>
</evidence>
<dbReference type="SMART" id="SM00932">
    <property type="entry name" value="Nfu_N"/>
    <property type="match status" value="2"/>
</dbReference>
<proteinExistence type="inferred from homology"/>
<dbReference type="InterPro" id="IPR014824">
    <property type="entry name" value="Nfu/NifU_N"/>
</dbReference>
<protein>
    <submittedName>
        <fullName evidence="4">NifU family protein</fullName>
    </submittedName>
</protein>
<dbReference type="SUPFAM" id="SSF117916">
    <property type="entry name" value="Fe-S cluster assembly (FSCA) domain-like"/>
    <property type="match status" value="1"/>
</dbReference>